<evidence type="ECO:0000313" key="3">
    <source>
        <dbReference type="Proteomes" id="UP000325577"/>
    </source>
</evidence>
<evidence type="ECO:0000256" key="1">
    <source>
        <dbReference type="SAM" id="Phobius"/>
    </source>
</evidence>
<protein>
    <submittedName>
        <fullName evidence="2">Uncharacterized protein</fullName>
    </submittedName>
</protein>
<dbReference type="PANTHER" id="PTHR31170">
    <property type="entry name" value="BNAC04G53230D PROTEIN"/>
    <property type="match status" value="1"/>
</dbReference>
<dbReference type="OrthoDB" id="672127at2759"/>
<evidence type="ECO:0000313" key="2">
    <source>
        <dbReference type="EMBL" id="KAA8541228.1"/>
    </source>
</evidence>
<dbReference type="InterPro" id="IPR004158">
    <property type="entry name" value="DUF247_pln"/>
</dbReference>
<dbReference type="Pfam" id="PF03140">
    <property type="entry name" value="DUF247"/>
    <property type="match status" value="2"/>
</dbReference>
<dbReference type="AlphaFoldDB" id="A0A5J5BF15"/>
<name>A0A5J5BF15_9ASTE</name>
<feature type="transmembrane region" description="Helical" evidence="1">
    <location>
        <begin position="355"/>
        <end position="379"/>
    </location>
</feature>
<accession>A0A5J5BF15</accession>
<dbReference type="PANTHER" id="PTHR31170:SF17">
    <property type="match status" value="1"/>
</dbReference>
<gene>
    <name evidence="2" type="ORF">F0562_025165</name>
</gene>
<dbReference type="EMBL" id="CM018036">
    <property type="protein sequence ID" value="KAA8541228.1"/>
    <property type="molecule type" value="Genomic_DNA"/>
</dbReference>
<sequence length="382" mass="44354">MSISEQTNDLVSIRIDKKLDRISLETSKPCIFRVSARLRNENEKAYEPQIVAIGPYHRDKNNLQEIEDHKLLYLKLLLQRRKELRLNSYVMAMRDLEIKARKCYAETINLSIDDFVEMMILDGCFIIELLRKVRFKDLRNMNPDDPIFGRVQVGYSIIHDLMLFENQLPFFVLVVLFNMTKIQNARDNIISLALDFLGSSLPGPKVSETNGISADNVNHLLHLVHSSWCYSFAKKISSNRNHKWSLDEFIKSTTELRESGIKFKNAKESTSVLDIKFGNGVMEIPPLTIEDHTECVLRNLIAYEQYYHGNNVSVTYDNFCYGNVFHDVNKHCRRRWNIRLAKLRHNYFNSPWSTISFLAAAAVLLLTLAQTIISALSYWKPK</sequence>
<keyword evidence="3" id="KW-1185">Reference proteome</keyword>
<organism evidence="2 3">
    <name type="scientific">Nyssa sinensis</name>
    <dbReference type="NCBI Taxonomy" id="561372"/>
    <lineage>
        <taxon>Eukaryota</taxon>
        <taxon>Viridiplantae</taxon>
        <taxon>Streptophyta</taxon>
        <taxon>Embryophyta</taxon>
        <taxon>Tracheophyta</taxon>
        <taxon>Spermatophyta</taxon>
        <taxon>Magnoliopsida</taxon>
        <taxon>eudicotyledons</taxon>
        <taxon>Gunneridae</taxon>
        <taxon>Pentapetalae</taxon>
        <taxon>asterids</taxon>
        <taxon>Cornales</taxon>
        <taxon>Nyssaceae</taxon>
        <taxon>Nyssa</taxon>
    </lineage>
</organism>
<dbReference type="Proteomes" id="UP000325577">
    <property type="component" value="Linkage Group LG13"/>
</dbReference>
<proteinExistence type="predicted"/>
<keyword evidence="1" id="KW-1133">Transmembrane helix</keyword>
<keyword evidence="1" id="KW-0812">Transmembrane</keyword>
<keyword evidence="1" id="KW-0472">Membrane</keyword>
<reference evidence="2 3" key="1">
    <citation type="submission" date="2019-09" db="EMBL/GenBank/DDBJ databases">
        <title>A chromosome-level genome assembly of the Chinese tupelo Nyssa sinensis.</title>
        <authorList>
            <person name="Yang X."/>
            <person name="Kang M."/>
            <person name="Yang Y."/>
            <person name="Xiong H."/>
            <person name="Wang M."/>
            <person name="Zhang Z."/>
            <person name="Wang Z."/>
            <person name="Wu H."/>
            <person name="Ma T."/>
            <person name="Liu J."/>
            <person name="Xi Z."/>
        </authorList>
    </citation>
    <scope>NUCLEOTIDE SEQUENCE [LARGE SCALE GENOMIC DNA]</scope>
    <source>
        <strain evidence="2">J267</strain>
        <tissue evidence="2">Leaf</tissue>
    </source>
</reference>